<evidence type="ECO:0000313" key="2">
    <source>
        <dbReference type="Proteomes" id="UP000813349"/>
    </source>
</evidence>
<accession>A0ABD4RDJ3</accession>
<comment type="caution">
    <text evidence="1">The sequence shown here is derived from an EMBL/GenBank/DDBJ whole genome shotgun (WGS) entry which is preliminary data.</text>
</comment>
<sequence>MLMWNDFVEMLGCQKMDERFIHLSQEFNELPKRDESVLGDREYYSFIGSGILFLLDNGIVDQISFYIEADEGFSKFKGDLPLSFGCSESEVIHHFGVPSSSGGAEDALLGYMNRWIKYEEKSYAMHLQFNKNDKLCRVTLMR</sequence>
<proteinExistence type="predicted"/>
<reference evidence="1 2" key="1">
    <citation type="journal article" date="2021" name="Clin. Infect. Dis.">
        <title>Rapid development of cefiderocol resistance in carbapenem-resistant Enterobacter cloacae during therapy is associated with heterogeneous mutations in the catecholate siderophore receptor cira.</title>
        <authorList>
            <person name="Klein S."/>
            <person name="Boutin S."/>
            <person name="Kocer K."/>
            <person name="Fiedler M.O."/>
            <person name="Storzinger D."/>
            <person name="Weigand M.A."/>
            <person name="Tan B."/>
            <person name="Richter D."/>
            <person name="Rupp C."/>
            <person name="Mieth M."/>
            <person name="Mehrabi A."/>
            <person name="Hackert T."/>
            <person name="Zimmermann S."/>
            <person name="Heeg K."/>
            <person name="Nurjadi D."/>
        </authorList>
    </citation>
    <scope>NUCLEOTIDE SEQUENCE [LARGE SCALE GENOMIC DNA]</scope>
    <source>
        <strain evidence="1 2">BK34275</strain>
    </source>
</reference>
<gene>
    <name evidence="1" type="ORF">J0A64_24645</name>
</gene>
<dbReference type="EMBL" id="JAFKCP010000042">
    <property type="protein sequence ID" value="MBU3769769.1"/>
    <property type="molecule type" value="Genomic_DNA"/>
</dbReference>
<protein>
    <submittedName>
        <fullName evidence="1">Uncharacterized protein</fullName>
    </submittedName>
</protein>
<name>A0ABD4RDJ3_9ENTR</name>
<organism evidence="1 2">
    <name type="scientific">Enterobacter roggenkampii</name>
    <dbReference type="NCBI Taxonomy" id="1812935"/>
    <lineage>
        <taxon>Bacteria</taxon>
        <taxon>Pseudomonadati</taxon>
        <taxon>Pseudomonadota</taxon>
        <taxon>Gammaproteobacteria</taxon>
        <taxon>Enterobacterales</taxon>
        <taxon>Enterobacteriaceae</taxon>
        <taxon>Enterobacter</taxon>
        <taxon>Enterobacter cloacae complex</taxon>
    </lineage>
</organism>
<evidence type="ECO:0000313" key="1">
    <source>
        <dbReference type="EMBL" id="MBU3769769.1"/>
    </source>
</evidence>
<dbReference type="Proteomes" id="UP000813349">
    <property type="component" value="Unassembled WGS sequence"/>
</dbReference>
<dbReference type="AlphaFoldDB" id="A0ABD4RDJ3"/>